<dbReference type="GO" id="GO:0005886">
    <property type="term" value="C:plasma membrane"/>
    <property type="evidence" value="ECO:0007669"/>
    <property type="project" value="UniProtKB-SubCell"/>
</dbReference>
<dbReference type="Pfam" id="PF00015">
    <property type="entry name" value="MCPsignal"/>
    <property type="match status" value="1"/>
</dbReference>
<sequence>MSATVQPAGSTRRSGRFIHRILIAATLLITLSVGALGLLVYRLSSQALQAEVDARIETAGIAAVDGIQKWLAGRMMLIRLVAEDITSASPDGIMPIIARKTLRDTFSEVYFGSEADGRFTTFNPSELPPGYDPRKRPWYKSAITTRDLTLSEPYQDATTKKLVISAVMPVTSGGTLRGVAGADLPLDVLQEFLRSFAMDGQGFVFLADGEGKILVHPDEAMVMKPFGRKPVGGSEIATDDGRLVRFYSIKGLPGLDWHVAVSMDRAKVQAPMELLAKLLAATVLGAIVFVVPLLGLLIVRIVARPITRMTDAMSRLSAGDLSVSIPALDRKDEIGAMAQSLEVFKETLARNRAMEEEMRQTREQAERDKRNALARMADSFENTVKAIVGQVIGSASRMKGSSQELSTMAEDSRKRAAAVAAASEEASTNVQTVAASAEEMTASIGEISRQVTQSSAVARQAVERADEASQNVQLMADQARSIGTVVQLIQEIASQTNLLALNATIEAARAGEAGKGFAVVASEVKGLATQTARATEEISSQIAAMQAATDDTVGAIQKITTIIAQVNEVSTTIAAAVEEQNAATREIARSVQQAASGTQEISRNIGGVQQIADGTGNAAQQVLDAAGALFGDAEKLSTEVDRFIHEVRAG</sequence>
<gene>
    <name evidence="16" type="ORF">A6A40_02885</name>
</gene>
<keyword evidence="5 12" id="KW-0812">Transmembrane</keyword>
<dbReference type="PROSITE" id="PS50192">
    <property type="entry name" value="T_SNARE"/>
    <property type="match status" value="1"/>
</dbReference>
<dbReference type="PROSITE" id="PS50885">
    <property type="entry name" value="HAMP"/>
    <property type="match status" value="1"/>
</dbReference>
<dbReference type="PANTHER" id="PTHR32089">
    <property type="entry name" value="METHYL-ACCEPTING CHEMOTAXIS PROTEIN MCPB"/>
    <property type="match status" value="1"/>
</dbReference>
<feature type="transmembrane region" description="Helical" evidence="12">
    <location>
        <begin position="21"/>
        <end position="41"/>
    </location>
</feature>
<dbReference type="GO" id="GO:0004888">
    <property type="term" value="F:transmembrane signaling receptor activity"/>
    <property type="evidence" value="ECO:0007669"/>
    <property type="project" value="InterPro"/>
</dbReference>
<dbReference type="CDD" id="cd06225">
    <property type="entry name" value="HAMP"/>
    <property type="match status" value="1"/>
</dbReference>
<dbReference type="PANTHER" id="PTHR32089:SF112">
    <property type="entry name" value="LYSOZYME-LIKE PROTEIN-RELATED"/>
    <property type="match status" value="1"/>
</dbReference>
<dbReference type="PROSITE" id="PS50111">
    <property type="entry name" value="CHEMOTAXIS_TRANSDUC_2"/>
    <property type="match status" value="1"/>
</dbReference>
<keyword evidence="11" id="KW-0175">Coiled coil</keyword>
<dbReference type="SUPFAM" id="SSF58104">
    <property type="entry name" value="Methyl-accepting chemotaxis protein (MCP) signaling domain"/>
    <property type="match status" value="1"/>
</dbReference>
<evidence type="ECO:0000256" key="5">
    <source>
        <dbReference type="ARBA" id="ARBA00022692"/>
    </source>
</evidence>
<reference evidence="16 17" key="1">
    <citation type="journal article" date="2013" name="Int. J. Syst. Evol. Microbiol.">
        <title>Azospirillum humicireducens sp. nov., a nitrogen-fixing bacterium isolated from a microbial fuel cell.</title>
        <authorList>
            <person name="Zhou S."/>
            <person name="Han L."/>
            <person name="Wang Y."/>
            <person name="Yang G."/>
            <person name="Zhuang L."/>
            <person name="Hu P."/>
        </authorList>
    </citation>
    <scope>NUCLEOTIDE SEQUENCE [LARGE SCALE GENOMIC DNA]</scope>
    <source>
        <strain evidence="16 17">SgZ-5</strain>
    </source>
</reference>
<dbReference type="Proteomes" id="UP000077405">
    <property type="component" value="Chromosome"/>
</dbReference>
<dbReference type="GO" id="GO:0007165">
    <property type="term" value="P:signal transduction"/>
    <property type="evidence" value="ECO:0007669"/>
    <property type="project" value="UniProtKB-KW"/>
</dbReference>
<comment type="similarity">
    <text evidence="9">Belongs to the methyl-accepting chemotaxis (MCP) protein family.</text>
</comment>
<keyword evidence="17" id="KW-1185">Reference proteome</keyword>
<dbReference type="STRING" id="1226968.A6A40_02885"/>
<keyword evidence="3" id="KW-0145">Chemotaxis</keyword>
<protein>
    <submittedName>
        <fullName evidence="16">Methyl-accepting chemotaxis protein</fullName>
    </submittedName>
</protein>
<dbReference type="RefSeq" id="WP_063634028.1">
    <property type="nucleotide sequence ID" value="NZ_CP015285.1"/>
</dbReference>
<dbReference type="Gene3D" id="1.10.8.500">
    <property type="entry name" value="HAMP domain in histidine kinase"/>
    <property type="match status" value="1"/>
</dbReference>
<evidence type="ECO:0000256" key="1">
    <source>
        <dbReference type="ARBA" id="ARBA00004429"/>
    </source>
</evidence>
<evidence type="ECO:0000256" key="2">
    <source>
        <dbReference type="ARBA" id="ARBA00022475"/>
    </source>
</evidence>
<feature type="domain" description="Methyl-accepting transducer" evidence="13">
    <location>
        <begin position="394"/>
        <end position="609"/>
    </location>
</feature>
<dbReference type="PRINTS" id="PR00260">
    <property type="entry name" value="CHEMTRNSDUCR"/>
</dbReference>
<evidence type="ECO:0000259" key="15">
    <source>
        <dbReference type="PROSITE" id="PS50885"/>
    </source>
</evidence>
<dbReference type="Gene3D" id="3.30.450.20">
    <property type="entry name" value="PAS domain"/>
    <property type="match status" value="2"/>
</dbReference>
<dbReference type="SMART" id="SM00283">
    <property type="entry name" value="MA"/>
    <property type="match status" value="1"/>
</dbReference>
<evidence type="ECO:0000256" key="9">
    <source>
        <dbReference type="ARBA" id="ARBA00029447"/>
    </source>
</evidence>
<evidence type="ECO:0000256" key="10">
    <source>
        <dbReference type="PROSITE-ProRule" id="PRU00284"/>
    </source>
</evidence>
<keyword evidence="8 10" id="KW-0807">Transducer</keyword>
<evidence type="ECO:0000313" key="16">
    <source>
        <dbReference type="EMBL" id="ANC90934.1"/>
    </source>
</evidence>
<dbReference type="Pfam" id="PF02743">
    <property type="entry name" value="dCache_1"/>
    <property type="match status" value="1"/>
</dbReference>
<feature type="domain" description="T-SNARE coiled-coil homology" evidence="14">
    <location>
        <begin position="546"/>
        <end position="608"/>
    </location>
</feature>
<dbReference type="SUPFAM" id="SSF103190">
    <property type="entry name" value="Sensory domain-like"/>
    <property type="match status" value="1"/>
</dbReference>
<evidence type="ECO:0000259" key="14">
    <source>
        <dbReference type="PROSITE" id="PS50192"/>
    </source>
</evidence>
<name>A0A160JEL5_9PROT</name>
<dbReference type="InterPro" id="IPR004089">
    <property type="entry name" value="MCPsignal_dom"/>
</dbReference>
<accession>A0A160JEL5</accession>
<comment type="subcellular location">
    <subcellularLocation>
        <location evidence="1">Cell inner membrane</location>
        <topology evidence="1">Multi-pass membrane protein</topology>
    </subcellularLocation>
</comment>
<dbReference type="SMART" id="SM00304">
    <property type="entry name" value="HAMP"/>
    <property type="match status" value="1"/>
</dbReference>
<evidence type="ECO:0000256" key="4">
    <source>
        <dbReference type="ARBA" id="ARBA00022519"/>
    </source>
</evidence>
<dbReference type="InterPro" id="IPR029151">
    <property type="entry name" value="Sensor-like_sf"/>
</dbReference>
<evidence type="ECO:0000256" key="11">
    <source>
        <dbReference type="SAM" id="Coils"/>
    </source>
</evidence>
<dbReference type="InterPro" id="IPR004090">
    <property type="entry name" value="Chemotax_Me-accpt_rcpt"/>
</dbReference>
<dbReference type="InterPro" id="IPR033479">
    <property type="entry name" value="dCache_1"/>
</dbReference>
<keyword evidence="4" id="KW-0997">Cell inner membrane</keyword>
<dbReference type="EMBL" id="CP015285">
    <property type="protein sequence ID" value="ANC90934.1"/>
    <property type="molecule type" value="Genomic_DNA"/>
</dbReference>
<evidence type="ECO:0000313" key="17">
    <source>
        <dbReference type="Proteomes" id="UP000077405"/>
    </source>
</evidence>
<dbReference type="InterPro" id="IPR000727">
    <property type="entry name" value="T_SNARE_dom"/>
</dbReference>
<evidence type="ECO:0000259" key="13">
    <source>
        <dbReference type="PROSITE" id="PS50111"/>
    </source>
</evidence>
<evidence type="ECO:0000256" key="6">
    <source>
        <dbReference type="ARBA" id="ARBA00022989"/>
    </source>
</evidence>
<feature type="transmembrane region" description="Helical" evidence="12">
    <location>
        <begin position="278"/>
        <end position="303"/>
    </location>
</feature>
<dbReference type="InterPro" id="IPR003660">
    <property type="entry name" value="HAMP_dom"/>
</dbReference>
<dbReference type="Gene3D" id="1.10.287.950">
    <property type="entry name" value="Methyl-accepting chemotaxis protein"/>
    <property type="match status" value="1"/>
</dbReference>
<dbReference type="AlphaFoldDB" id="A0A160JEL5"/>
<feature type="domain" description="HAMP" evidence="15">
    <location>
        <begin position="300"/>
        <end position="353"/>
    </location>
</feature>
<proteinExistence type="inferred from homology"/>
<evidence type="ECO:0000256" key="12">
    <source>
        <dbReference type="SAM" id="Phobius"/>
    </source>
</evidence>
<dbReference type="Pfam" id="PF00672">
    <property type="entry name" value="HAMP"/>
    <property type="match status" value="1"/>
</dbReference>
<keyword evidence="2" id="KW-1003">Cell membrane</keyword>
<evidence type="ECO:0000256" key="8">
    <source>
        <dbReference type="ARBA" id="ARBA00023224"/>
    </source>
</evidence>
<dbReference type="KEGG" id="ahu:A6A40_02885"/>
<organism evidence="16 17">
    <name type="scientific">Azospirillum humicireducens</name>
    <dbReference type="NCBI Taxonomy" id="1226968"/>
    <lineage>
        <taxon>Bacteria</taxon>
        <taxon>Pseudomonadati</taxon>
        <taxon>Pseudomonadota</taxon>
        <taxon>Alphaproteobacteria</taxon>
        <taxon>Rhodospirillales</taxon>
        <taxon>Azospirillaceae</taxon>
        <taxon>Azospirillum</taxon>
    </lineage>
</organism>
<feature type="coiled-coil region" evidence="11">
    <location>
        <begin position="344"/>
        <end position="382"/>
    </location>
</feature>
<dbReference type="CDD" id="cd12912">
    <property type="entry name" value="PDC2_MCP_like"/>
    <property type="match status" value="1"/>
</dbReference>
<dbReference type="OrthoDB" id="7293398at2"/>
<keyword evidence="6 12" id="KW-1133">Transmembrane helix</keyword>
<evidence type="ECO:0000256" key="3">
    <source>
        <dbReference type="ARBA" id="ARBA00022500"/>
    </source>
</evidence>
<dbReference type="CDD" id="cd12913">
    <property type="entry name" value="PDC1_MCP_like"/>
    <property type="match status" value="1"/>
</dbReference>
<dbReference type="GO" id="GO:0006935">
    <property type="term" value="P:chemotaxis"/>
    <property type="evidence" value="ECO:0007669"/>
    <property type="project" value="UniProtKB-KW"/>
</dbReference>
<keyword evidence="7 12" id="KW-0472">Membrane</keyword>
<evidence type="ECO:0000256" key="7">
    <source>
        <dbReference type="ARBA" id="ARBA00023136"/>
    </source>
</evidence>